<reference evidence="1 2" key="1">
    <citation type="submission" date="2019-10" db="EMBL/GenBank/DDBJ databases">
        <title>Genomic and transcriptomic insights into the perfect genentic adaptation of a filamentous nitrogen-fixing cyanobacterium to rice fields.</title>
        <authorList>
            <person name="Chen Z."/>
        </authorList>
    </citation>
    <scope>NUCLEOTIDE SEQUENCE [LARGE SCALE GENOMIC DNA]</scope>
    <source>
        <strain evidence="1">CCNUC1</strain>
    </source>
</reference>
<dbReference type="EMBL" id="CP045226">
    <property type="protein sequence ID" value="QFS46883.1"/>
    <property type="molecule type" value="Genomic_DNA"/>
</dbReference>
<name>A0A5P8W2G6_9NOSO</name>
<protein>
    <submittedName>
        <fullName evidence="1">Uncharacterized protein</fullName>
    </submittedName>
</protein>
<dbReference type="Proteomes" id="UP000326678">
    <property type="component" value="Chromosome Gxm1"/>
</dbReference>
<accession>A0A5P8W2G6</accession>
<sequence length="72" mass="7642">MKLIEAAFAGAKIEDDITTAVAAKKEGIAALENGCFMLIMFAKQNGKIQLLMMGILLFAIHVKSDASSDGLL</sequence>
<dbReference type="AlphaFoldDB" id="A0A5P8W2G6"/>
<evidence type="ECO:0000313" key="2">
    <source>
        <dbReference type="Proteomes" id="UP000326678"/>
    </source>
</evidence>
<proteinExistence type="predicted"/>
<keyword evidence="2" id="KW-1185">Reference proteome</keyword>
<organism evidence="1 2">
    <name type="scientific">Nostoc sphaeroides CCNUC1</name>
    <dbReference type="NCBI Taxonomy" id="2653204"/>
    <lineage>
        <taxon>Bacteria</taxon>
        <taxon>Bacillati</taxon>
        <taxon>Cyanobacteriota</taxon>
        <taxon>Cyanophyceae</taxon>
        <taxon>Nostocales</taxon>
        <taxon>Nostocaceae</taxon>
        <taxon>Nostoc</taxon>
    </lineage>
</organism>
<gene>
    <name evidence="1" type="ORF">GXM_04364</name>
</gene>
<dbReference type="KEGG" id="nsh:GXM_04364"/>
<evidence type="ECO:0000313" key="1">
    <source>
        <dbReference type="EMBL" id="QFS46883.1"/>
    </source>
</evidence>